<keyword evidence="4 6" id="KW-0472">Membrane</keyword>
<feature type="transmembrane region" description="Helical" evidence="6">
    <location>
        <begin position="227"/>
        <end position="249"/>
    </location>
</feature>
<gene>
    <name evidence="8" type="primary">LOC101848007</name>
</gene>
<evidence type="ECO:0000256" key="5">
    <source>
        <dbReference type="SAM" id="MobiDB-lite"/>
    </source>
</evidence>
<feature type="transmembrane region" description="Helical" evidence="6">
    <location>
        <begin position="383"/>
        <end position="406"/>
    </location>
</feature>
<dbReference type="Proteomes" id="UP000694888">
    <property type="component" value="Unplaced"/>
</dbReference>
<evidence type="ECO:0000256" key="6">
    <source>
        <dbReference type="SAM" id="Phobius"/>
    </source>
</evidence>
<feature type="transmembrane region" description="Helical" evidence="6">
    <location>
        <begin position="292"/>
        <end position="316"/>
    </location>
</feature>
<proteinExistence type="predicted"/>
<evidence type="ECO:0000313" key="7">
    <source>
        <dbReference type="Proteomes" id="UP000694888"/>
    </source>
</evidence>
<evidence type="ECO:0000256" key="3">
    <source>
        <dbReference type="ARBA" id="ARBA00022989"/>
    </source>
</evidence>
<sequence length="603" mass="65981">MARRNTSRSFNGDVVAGSPRESALRWLAAEQNTPPTGRSNGRGDLSGSDDSPRDRWSSANGRLASEKVTKDSERVPQGYGNGSDGLRGYDGDDEPLLGKGTGDDEESEGDATVHDEKKRRRNILGALVGLSLTMTGYSIFNDSYMQWIYVRFQMDVLGDNYTLANTSSSTNPCLKGDNNSNPFAAQLDIAQARASNFTSLSMVASLVPAIFVNMLLGAVADKKGRKLLFIVPALGFVIRLSITCAVAYWHMAMNFLYIGLAVEGCTGSLVAEFMAISIYMADNTGKQKSRSFGMVLAQVVINMFFSSTHLAVGYFITEEGYIWPMVTALCIASLGLLWFIFCLNETIPHSDFNNCKERTEAVKNVFSFYFIKSDNPRYRREDFIILGVVFFMFGTCIGAQFMTLFLMDEPLCWGSQKIGYVTTFQGLLQSFTSLIVMPLLQKVTSDEVICVLSLLSGAGSRIMLAMSVHDWMIYVAFAIGMLELMVLPIIRGILSRMVPVERRGSLFASVAVIEVATLAASGVGVNMLYSHTVALWHGLAYSFIGSCVLLSSAIMGVYVIILRRRASKLGTVVVVEEVTTPSPVINPGTRGSINSEDDRLMAC</sequence>
<protein>
    <submittedName>
        <fullName evidence="8">Solute carrier family 46 member 3</fullName>
    </submittedName>
</protein>
<dbReference type="InterPro" id="IPR036259">
    <property type="entry name" value="MFS_trans_sf"/>
</dbReference>
<organism evidence="7 8">
    <name type="scientific">Aplysia californica</name>
    <name type="common">California sea hare</name>
    <dbReference type="NCBI Taxonomy" id="6500"/>
    <lineage>
        <taxon>Eukaryota</taxon>
        <taxon>Metazoa</taxon>
        <taxon>Spiralia</taxon>
        <taxon>Lophotrochozoa</taxon>
        <taxon>Mollusca</taxon>
        <taxon>Gastropoda</taxon>
        <taxon>Heterobranchia</taxon>
        <taxon>Euthyneura</taxon>
        <taxon>Tectipleura</taxon>
        <taxon>Aplysiida</taxon>
        <taxon>Aplysioidea</taxon>
        <taxon>Aplysiidae</taxon>
        <taxon>Aplysia</taxon>
    </lineage>
</organism>
<keyword evidence="3 6" id="KW-1133">Transmembrane helix</keyword>
<comment type="subcellular location">
    <subcellularLocation>
        <location evidence="1">Membrane</location>
        <topology evidence="1">Multi-pass membrane protein</topology>
    </subcellularLocation>
</comment>
<feature type="transmembrane region" description="Helical" evidence="6">
    <location>
        <begin position="471"/>
        <end position="494"/>
    </location>
</feature>
<feature type="transmembrane region" description="Helical" evidence="6">
    <location>
        <begin position="322"/>
        <end position="343"/>
    </location>
</feature>
<accession>A0ABM0JAI8</accession>
<dbReference type="RefSeq" id="XP_005089196.2">
    <property type="nucleotide sequence ID" value="XM_005089139.3"/>
</dbReference>
<evidence type="ECO:0000256" key="2">
    <source>
        <dbReference type="ARBA" id="ARBA00022692"/>
    </source>
</evidence>
<keyword evidence="7" id="KW-1185">Reference proteome</keyword>
<evidence type="ECO:0000256" key="4">
    <source>
        <dbReference type="ARBA" id="ARBA00023136"/>
    </source>
</evidence>
<reference evidence="8" key="1">
    <citation type="submission" date="2025-08" db="UniProtKB">
        <authorList>
            <consortium name="RefSeq"/>
        </authorList>
    </citation>
    <scope>IDENTIFICATION</scope>
</reference>
<keyword evidence="2 6" id="KW-0812">Transmembrane</keyword>
<evidence type="ECO:0000256" key="1">
    <source>
        <dbReference type="ARBA" id="ARBA00004141"/>
    </source>
</evidence>
<dbReference type="GeneID" id="101848007"/>
<feature type="transmembrane region" description="Helical" evidence="6">
    <location>
        <begin position="535"/>
        <end position="561"/>
    </location>
</feature>
<dbReference type="PANTHER" id="PTHR23507">
    <property type="entry name" value="ZGC:174356"/>
    <property type="match status" value="1"/>
</dbReference>
<feature type="transmembrane region" description="Helical" evidence="6">
    <location>
        <begin position="506"/>
        <end position="529"/>
    </location>
</feature>
<feature type="transmembrane region" description="Helical" evidence="6">
    <location>
        <begin position="200"/>
        <end position="220"/>
    </location>
</feature>
<dbReference type="PANTHER" id="PTHR23507:SF1">
    <property type="entry name" value="FI18259P1-RELATED"/>
    <property type="match status" value="1"/>
</dbReference>
<dbReference type="Pfam" id="PF07690">
    <property type="entry name" value="MFS_1"/>
    <property type="match status" value="1"/>
</dbReference>
<evidence type="ECO:0000313" key="8">
    <source>
        <dbReference type="RefSeq" id="XP_005089196.2"/>
    </source>
</evidence>
<feature type="compositionally biased region" description="Polar residues" evidence="5">
    <location>
        <begin position="30"/>
        <end position="39"/>
    </location>
</feature>
<dbReference type="InterPro" id="IPR011701">
    <property type="entry name" value="MFS"/>
</dbReference>
<name>A0ABM0JAI8_APLCA</name>
<dbReference type="SUPFAM" id="SSF103473">
    <property type="entry name" value="MFS general substrate transporter"/>
    <property type="match status" value="1"/>
</dbReference>
<feature type="transmembrane region" description="Helical" evidence="6">
    <location>
        <begin position="255"/>
        <end position="280"/>
    </location>
</feature>
<feature type="region of interest" description="Disordered" evidence="5">
    <location>
        <begin position="1"/>
        <end position="117"/>
    </location>
</feature>
<feature type="compositionally biased region" description="Basic and acidic residues" evidence="5">
    <location>
        <begin position="64"/>
        <end position="74"/>
    </location>
</feature>
<dbReference type="Gene3D" id="1.20.1250.20">
    <property type="entry name" value="MFS general substrate transporter like domains"/>
    <property type="match status" value="1"/>
</dbReference>
<feature type="transmembrane region" description="Helical" evidence="6">
    <location>
        <begin position="123"/>
        <end position="140"/>
    </location>
</feature>